<dbReference type="Ensembl" id="ENSPMGT00000006990.1">
    <property type="protein sequence ID" value="ENSPMGP00000006572.1"/>
    <property type="gene ID" value="ENSPMGG00000005512.1"/>
</dbReference>
<dbReference type="InterPro" id="IPR017452">
    <property type="entry name" value="GPCR_Rhodpsn_7TM"/>
</dbReference>
<evidence type="ECO:0000256" key="13">
    <source>
        <dbReference type="ARBA" id="ARBA00029815"/>
    </source>
</evidence>
<evidence type="ECO:0000259" key="15">
    <source>
        <dbReference type="PROSITE" id="PS50262"/>
    </source>
</evidence>
<evidence type="ECO:0000256" key="14">
    <source>
        <dbReference type="SAM" id="Phobius"/>
    </source>
</evidence>
<feature type="transmembrane region" description="Helical" evidence="14">
    <location>
        <begin position="190"/>
        <end position="216"/>
    </location>
</feature>
<reference evidence="16" key="2">
    <citation type="submission" date="2025-09" db="UniProtKB">
        <authorList>
            <consortium name="Ensembl"/>
        </authorList>
    </citation>
    <scope>IDENTIFICATION</scope>
</reference>
<proteinExistence type="predicted"/>
<feature type="domain" description="G-protein coupled receptors family 1 profile" evidence="15">
    <location>
        <begin position="31"/>
        <end position="313"/>
    </location>
</feature>
<evidence type="ECO:0000256" key="4">
    <source>
        <dbReference type="ARBA" id="ARBA00022553"/>
    </source>
</evidence>
<evidence type="ECO:0000256" key="3">
    <source>
        <dbReference type="ARBA" id="ARBA00022475"/>
    </source>
</evidence>
<evidence type="ECO:0000256" key="5">
    <source>
        <dbReference type="ARBA" id="ARBA00022692"/>
    </source>
</evidence>
<feature type="transmembrane region" description="Helical" evidence="14">
    <location>
        <begin position="99"/>
        <end position="132"/>
    </location>
</feature>
<feature type="transmembrane region" description="Helical" evidence="14">
    <location>
        <begin position="52"/>
        <end position="79"/>
    </location>
</feature>
<dbReference type="GO" id="GO:0007189">
    <property type="term" value="P:adenylate cyclase-activating G protein-coupled receptor signaling pathway"/>
    <property type="evidence" value="ECO:0007669"/>
    <property type="project" value="TreeGrafter"/>
</dbReference>
<sequence length="362" mass="39707">FSPCFNLAFSTSLRPPGLGMSFFTMTFGVISNLTALAILFKSRVRFRRQSKTPFLILTVALLIADLGGHLIPGSFAMSLHINNMYQPKPEMPNETLCQIFGASMVFFGLASLLLGCGMAVERVVAICFPFFHAATITKGHARRLVLSLYFLALSIAILPLFIGRYIAQHPGTWCFLPIQFPHSRRDRSMALVFSCLGITALTFSLLCNILSGLVLLRARRKAQYVNTKSDSTCARRPSTASSTSVFCSLDVEMMVQLAVLTVMSCVCWGPFLVHILVLQSNQSSVGLPEGPDRFLLLGLRMASWNQILEPWVYILLRRTVLCGGPVHGEQAAAGGSVAGLGQSRFTPTLPRSVRLSGYCLWS</sequence>
<evidence type="ECO:0000313" key="16">
    <source>
        <dbReference type="Ensembl" id="ENSPMGP00000006572.1"/>
    </source>
</evidence>
<evidence type="ECO:0000256" key="1">
    <source>
        <dbReference type="ARBA" id="ARBA00004651"/>
    </source>
</evidence>
<keyword evidence="17" id="KW-1185">Reference proteome</keyword>
<evidence type="ECO:0000256" key="9">
    <source>
        <dbReference type="ARBA" id="ARBA00023157"/>
    </source>
</evidence>
<dbReference type="PANTHER" id="PTHR11866">
    <property type="entry name" value="G-PROTEIN COUPLED RECEPTOR FAMILY 1 MEMBER"/>
    <property type="match status" value="1"/>
</dbReference>
<keyword evidence="5 14" id="KW-0812">Transmembrane</keyword>
<keyword evidence="11" id="KW-0325">Glycoprotein</keyword>
<keyword evidence="7" id="KW-0297">G-protein coupled receptor</keyword>
<dbReference type="GO" id="GO:0005886">
    <property type="term" value="C:plasma membrane"/>
    <property type="evidence" value="ECO:0007669"/>
    <property type="project" value="UniProtKB-SubCell"/>
</dbReference>
<name>A0A3B3ZPH3_9GOBI</name>
<keyword evidence="12" id="KW-0807">Transducer</keyword>
<dbReference type="GO" id="GO:0006954">
    <property type="term" value="P:inflammatory response"/>
    <property type="evidence" value="ECO:0007669"/>
    <property type="project" value="TreeGrafter"/>
</dbReference>
<dbReference type="AlphaFoldDB" id="A0A3B3ZPH3"/>
<evidence type="ECO:0000256" key="6">
    <source>
        <dbReference type="ARBA" id="ARBA00022989"/>
    </source>
</evidence>
<keyword evidence="3" id="KW-1003">Cell membrane</keyword>
<dbReference type="InterPro" id="IPR000276">
    <property type="entry name" value="GPCR_Rhodpsn"/>
</dbReference>
<comment type="subcellular location">
    <subcellularLocation>
        <location evidence="1">Cell membrane</location>
        <topology evidence="1">Multi-pass membrane protein</topology>
    </subcellularLocation>
</comment>
<organism evidence="16 17">
    <name type="scientific">Periophthalmus magnuspinnatus</name>
    <dbReference type="NCBI Taxonomy" id="409849"/>
    <lineage>
        <taxon>Eukaryota</taxon>
        <taxon>Metazoa</taxon>
        <taxon>Chordata</taxon>
        <taxon>Craniata</taxon>
        <taxon>Vertebrata</taxon>
        <taxon>Euteleostomi</taxon>
        <taxon>Actinopterygii</taxon>
        <taxon>Neopterygii</taxon>
        <taxon>Teleostei</taxon>
        <taxon>Neoteleostei</taxon>
        <taxon>Acanthomorphata</taxon>
        <taxon>Gobiaria</taxon>
        <taxon>Gobiiformes</taxon>
        <taxon>Gobioidei</taxon>
        <taxon>Gobiidae</taxon>
        <taxon>Oxudercinae</taxon>
        <taxon>Periophthalmus</taxon>
    </lineage>
</organism>
<keyword evidence="6 14" id="KW-1133">Transmembrane helix</keyword>
<keyword evidence="9" id="KW-1015">Disulfide bond</keyword>
<feature type="transmembrane region" description="Helical" evidence="14">
    <location>
        <begin position="20"/>
        <end position="40"/>
    </location>
</feature>
<evidence type="ECO:0000256" key="12">
    <source>
        <dbReference type="ARBA" id="ARBA00023224"/>
    </source>
</evidence>
<dbReference type="PROSITE" id="PS50262">
    <property type="entry name" value="G_PROTEIN_RECEP_F1_2"/>
    <property type="match status" value="1"/>
</dbReference>
<reference evidence="16" key="1">
    <citation type="submission" date="2025-08" db="UniProtKB">
        <authorList>
            <consortium name="Ensembl"/>
        </authorList>
    </citation>
    <scope>IDENTIFICATION</scope>
</reference>
<dbReference type="PANTHER" id="PTHR11866:SF33">
    <property type="entry name" value="THROMBOXANE A2 RECEPTOR"/>
    <property type="match status" value="1"/>
</dbReference>
<evidence type="ECO:0000256" key="10">
    <source>
        <dbReference type="ARBA" id="ARBA00023170"/>
    </source>
</evidence>
<dbReference type="FunFam" id="1.20.1070.10:FF:000163">
    <property type="entry name" value="Thromboxane A2 receptor"/>
    <property type="match status" value="1"/>
</dbReference>
<dbReference type="GO" id="GO:0004960">
    <property type="term" value="F:thromboxane receptor activity"/>
    <property type="evidence" value="ECO:0007669"/>
    <property type="project" value="InterPro"/>
</dbReference>
<keyword evidence="4" id="KW-0597">Phosphoprotein</keyword>
<dbReference type="GO" id="GO:0007204">
    <property type="term" value="P:positive regulation of cytosolic calcium ion concentration"/>
    <property type="evidence" value="ECO:0007669"/>
    <property type="project" value="TreeGrafter"/>
</dbReference>
<dbReference type="PRINTS" id="PR01788">
    <property type="entry name" value="PROSTANOIDR"/>
</dbReference>
<keyword evidence="8 14" id="KW-0472">Membrane</keyword>
<keyword evidence="10" id="KW-0675">Receptor</keyword>
<dbReference type="Gene3D" id="1.20.1070.10">
    <property type="entry name" value="Rhodopsin 7-helix transmembrane proteins"/>
    <property type="match status" value="1"/>
</dbReference>
<protein>
    <recommendedName>
        <fullName evidence="2">Thromboxane A2 receptor</fullName>
    </recommendedName>
    <alternativeName>
        <fullName evidence="13">Prostanoid TP receptor</fullName>
    </alternativeName>
</protein>
<evidence type="ECO:0000313" key="17">
    <source>
        <dbReference type="Proteomes" id="UP000261520"/>
    </source>
</evidence>
<dbReference type="Proteomes" id="UP000261520">
    <property type="component" value="Unplaced"/>
</dbReference>
<accession>A0A3B3ZPH3</accession>
<evidence type="ECO:0000256" key="7">
    <source>
        <dbReference type="ARBA" id="ARBA00023040"/>
    </source>
</evidence>
<dbReference type="PRINTS" id="PR00429">
    <property type="entry name" value="THROMBOXANER"/>
</dbReference>
<evidence type="ECO:0000256" key="2">
    <source>
        <dbReference type="ARBA" id="ARBA00017628"/>
    </source>
</evidence>
<feature type="transmembrane region" description="Helical" evidence="14">
    <location>
        <begin position="144"/>
        <end position="167"/>
    </location>
</feature>
<evidence type="ECO:0000256" key="8">
    <source>
        <dbReference type="ARBA" id="ARBA00023136"/>
    </source>
</evidence>
<dbReference type="SUPFAM" id="SSF81321">
    <property type="entry name" value="Family A G protein-coupled receptor-like"/>
    <property type="match status" value="1"/>
</dbReference>
<dbReference type="GO" id="GO:0004957">
    <property type="term" value="F:prostaglandin E receptor activity"/>
    <property type="evidence" value="ECO:0007669"/>
    <property type="project" value="TreeGrafter"/>
</dbReference>
<dbReference type="InterPro" id="IPR008365">
    <property type="entry name" value="Prostanoid_rcpt"/>
</dbReference>
<evidence type="ECO:0000256" key="11">
    <source>
        <dbReference type="ARBA" id="ARBA00023180"/>
    </source>
</evidence>
<feature type="transmembrane region" description="Helical" evidence="14">
    <location>
        <begin position="257"/>
        <end position="278"/>
    </location>
</feature>
<dbReference type="InterPro" id="IPR001105">
    <property type="entry name" value="Thbox_rcpt"/>
</dbReference>
<dbReference type="Pfam" id="PF00001">
    <property type="entry name" value="7tm_1"/>
    <property type="match status" value="1"/>
</dbReference>